<evidence type="ECO:0000256" key="1">
    <source>
        <dbReference type="ARBA" id="ARBA00000085"/>
    </source>
</evidence>
<comment type="caution">
    <text evidence="15">The sequence shown here is derived from an EMBL/GenBank/DDBJ whole genome shotgun (WGS) entry which is preliminary data.</text>
</comment>
<evidence type="ECO:0000259" key="13">
    <source>
        <dbReference type="PROSITE" id="PS50109"/>
    </source>
</evidence>
<organism evidence="15 16">
    <name type="scientific">Micromonospora lutea</name>
    <dbReference type="NCBI Taxonomy" id="419825"/>
    <lineage>
        <taxon>Bacteria</taxon>
        <taxon>Bacillati</taxon>
        <taxon>Actinomycetota</taxon>
        <taxon>Actinomycetes</taxon>
        <taxon>Micromonosporales</taxon>
        <taxon>Micromonosporaceae</taxon>
        <taxon>Micromonospora</taxon>
    </lineage>
</organism>
<dbReference type="Pfam" id="PF05227">
    <property type="entry name" value="CHASE3"/>
    <property type="match status" value="1"/>
</dbReference>
<dbReference type="PANTHER" id="PTHR43304">
    <property type="entry name" value="PHYTOCHROME-LIKE PROTEIN CPH1"/>
    <property type="match status" value="1"/>
</dbReference>
<dbReference type="EC" id="2.7.13.3" evidence="3"/>
<comment type="catalytic activity">
    <reaction evidence="1">
        <text>ATP + protein L-histidine = ADP + protein N-phospho-L-histidine.</text>
        <dbReference type="EC" id="2.7.13.3"/>
    </reaction>
</comment>
<feature type="coiled-coil region" evidence="10">
    <location>
        <begin position="252"/>
        <end position="297"/>
    </location>
</feature>
<feature type="domain" description="HAMP" evidence="14">
    <location>
        <begin position="212"/>
        <end position="264"/>
    </location>
</feature>
<dbReference type="InterPro" id="IPR036890">
    <property type="entry name" value="HATPase_C_sf"/>
</dbReference>
<dbReference type="Gene3D" id="1.10.287.130">
    <property type="match status" value="1"/>
</dbReference>
<dbReference type="Gene3D" id="6.10.340.10">
    <property type="match status" value="1"/>
</dbReference>
<name>A0ABQ4IV35_9ACTN</name>
<dbReference type="Pfam" id="PF00512">
    <property type="entry name" value="HisKA"/>
    <property type="match status" value="1"/>
</dbReference>
<dbReference type="PANTHER" id="PTHR43304:SF1">
    <property type="entry name" value="PAC DOMAIN-CONTAINING PROTEIN"/>
    <property type="match status" value="1"/>
</dbReference>
<evidence type="ECO:0000256" key="5">
    <source>
        <dbReference type="ARBA" id="ARBA00022679"/>
    </source>
</evidence>
<evidence type="ECO:0000313" key="16">
    <source>
        <dbReference type="Proteomes" id="UP000643165"/>
    </source>
</evidence>
<evidence type="ECO:0000313" key="15">
    <source>
        <dbReference type="EMBL" id="GIJ21621.1"/>
    </source>
</evidence>
<keyword evidence="4" id="KW-0597">Phosphoprotein</keyword>
<keyword evidence="10" id="KW-0175">Coiled coil</keyword>
<dbReference type="EMBL" id="BOPB01000010">
    <property type="protein sequence ID" value="GIJ21621.1"/>
    <property type="molecule type" value="Genomic_DNA"/>
</dbReference>
<dbReference type="SUPFAM" id="SSF47384">
    <property type="entry name" value="Homodimeric domain of signal transducing histidine kinase"/>
    <property type="match status" value="1"/>
</dbReference>
<dbReference type="CDD" id="cd00082">
    <property type="entry name" value="HisKA"/>
    <property type="match status" value="1"/>
</dbReference>
<dbReference type="SUPFAM" id="SSF55874">
    <property type="entry name" value="ATPase domain of HSP90 chaperone/DNA topoisomerase II/histidine kinase"/>
    <property type="match status" value="1"/>
</dbReference>
<dbReference type="CDD" id="cd06225">
    <property type="entry name" value="HAMP"/>
    <property type="match status" value="1"/>
</dbReference>
<evidence type="ECO:0000256" key="7">
    <source>
        <dbReference type="ARBA" id="ARBA00022777"/>
    </source>
</evidence>
<keyword evidence="16" id="KW-1185">Reference proteome</keyword>
<evidence type="ECO:0000256" key="11">
    <source>
        <dbReference type="SAM" id="MobiDB-lite"/>
    </source>
</evidence>
<dbReference type="InterPro" id="IPR004358">
    <property type="entry name" value="Sig_transdc_His_kin-like_C"/>
</dbReference>
<evidence type="ECO:0000256" key="9">
    <source>
        <dbReference type="ARBA" id="ARBA00023012"/>
    </source>
</evidence>
<keyword evidence="8 12" id="KW-1133">Transmembrane helix</keyword>
<evidence type="ECO:0000256" key="8">
    <source>
        <dbReference type="ARBA" id="ARBA00022989"/>
    </source>
</evidence>
<dbReference type="InterPro" id="IPR003660">
    <property type="entry name" value="HAMP_dom"/>
</dbReference>
<dbReference type="RefSeq" id="WP_203997349.1">
    <property type="nucleotide sequence ID" value="NZ_BOPB01000010.1"/>
</dbReference>
<dbReference type="PROSITE" id="PS50885">
    <property type="entry name" value="HAMP"/>
    <property type="match status" value="1"/>
</dbReference>
<dbReference type="PROSITE" id="PS50109">
    <property type="entry name" value="HIS_KIN"/>
    <property type="match status" value="1"/>
</dbReference>
<dbReference type="InterPro" id="IPR005467">
    <property type="entry name" value="His_kinase_dom"/>
</dbReference>
<dbReference type="Proteomes" id="UP000643165">
    <property type="component" value="Unassembled WGS sequence"/>
</dbReference>
<feature type="domain" description="Histidine kinase" evidence="13">
    <location>
        <begin position="300"/>
        <end position="514"/>
    </location>
</feature>
<evidence type="ECO:0000256" key="6">
    <source>
        <dbReference type="ARBA" id="ARBA00022692"/>
    </source>
</evidence>
<dbReference type="SMART" id="SM00387">
    <property type="entry name" value="HATPase_c"/>
    <property type="match status" value="1"/>
</dbReference>
<evidence type="ECO:0000256" key="10">
    <source>
        <dbReference type="SAM" id="Coils"/>
    </source>
</evidence>
<dbReference type="SMART" id="SM00304">
    <property type="entry name" value="HAMP"/>
    <property type="match status" value="1"/>
</dbReference>
<evidence type="ECO:0000256" key="2">
    <source>
        <dbReference type="ARBA" id="ARBA00004236"/>
    </source>
</evidence>
<accession>A0ABQ4IV35</accession>
<keyword evidence="6 12" id="KW-0812">Transmembrane</keyword>
<feature type="transmembrane region" description="Helical" evidence="12">
    <location>
        <begin position="187"/>
        <end position="207"/>
    </location>
</feature>
<dbReference type="SUPFAM" id="SSF158472">
    <property type="entry name" value="HAMP domain-like"/>
    <property type="match status" value="1"/>
</dbReference>
<reference evidence="15 16" key="1">
    <citation type="submission" date="2021-01" db="EMBL/GenBank/DDBJ databases">
        <title>Whole genome shotgun sequence of Verrucosispora lutea NBRC 106530.</title>
        <authorList>
            <person name="Komaki H."/>
            <person name="Tamura T."/>
        </authorList>
    </citation>
    <scope>NUCLEOTIDE SEQUENCE [LARGE SCALE GENOMIC DNA]</scope>
    <source>
        <strain evidence="15 16">NBRC 106530</strain>
    </source>
</reference>
<comment type="subcellular location">
    <subcellularLocation>
        <location evidence="2">Cell membrane</location>
    </subcellularLocation>
</comment>
<dbReference type="Pfam" id="PF00672">
    <property type="entry name" value="HAMP"/>
    <property type="match status" value="1"/>
</dbReference>
<sequence>MTATGAGWSLRGRLAVLVAVVGLLLIGVAVAEAVVATRNRAHIDAVLNTTGPLRAQSQELLAVLVDQETAIRGYALTGDREDLTQFDTGRQREQELLASMNRLLGTYPQLYDELEAVRERAEQWRQSIALPVIQAIEVSGTTAGRQLLTDQSRQQFDQIRVAVEVLQNGILDVREETATDVRETSNLLVLLLVIAALVVLVAGVVLLSSLERMVIRPLTGLAGQVRQVATGDYGHRITGTGPQEFQRLGGDVDAMRQKIAADLAEVREARERIEWVNTQLQKQAEELTRSNRDLEQFAYVASHDLQEPLRKVASFCQLLQRRYAGRLDERADQYIAFAVDGAQRMQRLINDLLAFSRIGRITAGFTDVDMNSLMVEVAAQTEPARQYADAELTWDEMPVIRGEEPLLTNLMVNLISNSVKFRRADVPPKVHVSARLIGEDWEITCQDNGIGIEPEFADKIFVIFQRLHAKDAYPGTGIGLAIVKKIVEYHGGRVWVDTDVPEGTAIRFTLPALPSDVEAAKSATGADGSDTGADEANSAEVRTDAASDRADDEAPAGDGTVGAEAGGGSERPSAVAGLSQTGGGTGGMKEAVG</sequence>
<dbReference type="Pfam" id="PF02518">
    <property type="entry name" value="HATPase_c"/>
    <property type="match status" value="1"/>
</dbReference>
<dbReference type="InterPro" id="IPR003661">
    <property type="entry name" value="HisK_dim/P_dom"/>
</dbReference>
<protein>
    <recommendedName>
        <fullName evidence="3">histidine kinase</fullName>
        <ecNumber evidence="3">2.7.13.3</ecNumber>
    </recommendedName>
</protein>
<evidence type="ECO:0000256" key="4">
    <source>
        <dbReference type="ARBA" id="ARBA00022553"/>
    </source>
</evidence>
<dbReference type="InterPro" id="IPR007891">
    <property type="entry name" value="CHASE3"/>
</dbReference>
<dbReference type="GO" id="GO:0016301">
    <property type="term" value="F:kinase activity"/>
    <property type="evidence" value="ECO:0007669"/>
    <property type="project" value="UniProtKB-KW"/>
</dbReference>
<dbReference type="InterPro" id="IPR036097">
    <property type="entry name" value="HisK_dim/P_sf"/>
</dbReference>
<keyword evidence="5" id="KW-0808">Transferase</keyword>
<keyword evidence="12" id="KW-0472">Membrane</keyword>
<evidence type="ECO:0000256" key="12">
    <source>
        <dbReference type="SAM" id="Phobius"/>
    </source>
</evidence>
<dbReference type="PRINTS" id="PR00344">
    <property type="entry name" value="BCTRLSENSOR"/>
</dbReference>
<dbReference type="InterPro" id="IPR052162">
    <property type="entry name" value="Sensor_kinase/Photoreceptor"/>
</dbReference>
<keyword evidence="7 15" id="KW-0418">Kinase</keyword>
<keyword evidence="9" id="KW-0902">Two-component regulatory system</keyword>
<dbReference type="Gene3D" id="3.30.565.10">
    <property type="entry name" value="Histidine kinase-like ATPase, C-terminal domain"/>
    <property type="match status" value="1"/>
</dbReference>
<evidence type="ECO:0000256" key="3">
    <source>
        <dbReference type="ARBA" id="ARBA00012438"/>
    </source>
</evidence>
<proteinExistence type="predicted"/>
<gene>
    <name evidence="15" type="ORF">Vlu01_22450</name>
</gene>
<dbReference type="SMART" id="SM00388">
    <property type="entry name" value="HisKA"/>
    <property type="match status" value="1"/>
</dbReference>
<dbReference type="InterPro" id="IPR003594">
    <property type="entry name" value="HATPase_dom"/>
</dbReference>
<feature type="region of interest" description="Disordered" evidence="11">
    <location>
        <begin position="519"/>
        <end position="593"/>
    </location>
</feature>
<evidence type="ECO:0000259" key="14">
    <source>
        <dbReference type="PROSITE" id="PS50885"/>
    </source>
</evidence>